<dbReference type="Pfam" id="PF20256">
    <property type="entry name" value="MoCoBD_2"/>
    <property type="match status" value="2"/>
</dbReference>
<dbReference type="InterPro" id="IPR012368">
    <property type="entry name" value="OxRdtase_Mopterin-bd_su_IorB"/>
</dbReference>
<evidence type="ECO:0000313" key="2">
    <source>
        <dbReference type="EMBL" id="TBO28422.1"/>
    </source>
</evidence>
<dbReference type="OrthoDB" id="221297at2"/>
<reference evidence="2 3" key="1">
    <citation type="submission" date="2019-02" db="EMBL/GenBank/DDBJ databases">
        <title>Aquabacterium sp. strain KMB7.</title>
        <authorList>
            <person name="Chen W.-M."/>
        </authorList>
    </citation>
    <scope>NUCLEOTIDE SEQUENCE [LARGE SCALE GENOMIC DNA]</scope>
    <source>
        <strain evidence="2 3">KMB7</strain>
    </source>
</reference>
<comment type="caution">
    <text evidence="2">The sequence shown here is derived from an EMBL/GenBank/DDBJ whole genome shotgun (WGS) entry which is preliminary data.</text>
</comment>
<gene>
    <name evidence="2" type="ORF">EYS42_14770</name>
</gene>
<dbReference type="Gene3D" id="3.30.365.10">
    <property type="entry name" value="Aldehyde oxidase/xanthine dehydrogenase, molybdopterin binding domain"/>
    <property type="match status" value="4"/>
</dbReference>
<dbReference type="PIRSF" id="PIRSF036389">
    <property type="entry name" value="IOR_B"/>
    <property type="match status" value="1"/>
</dbReference>
<dbReference type="SUPFAM" id="SSF56003">
    <property type="entry name" value="Molybdenum cofactor-binding domain"/>
    <property type="match status" value="2"/>
</dbReference>
<dbReference type="Proteomes" id="UP000292120">
    <property type="component" value="Unassembled WGS sequence"/>
</dbReference>
<dbReference type="AlphaFoldDB" id="A0A4Q9GXR5"/>
<protein>
    <submittedName>
        <fullName evidence="2">Xanthine dehydrogenase family protein molybdopterin-binding subunit</fullName>
    </submittedName>
</protein>
<dbReference type="InterPro" id="IPR008274">
    <property type="entry name" value="AldOxase/xan_DH_MoCoBD1"/>
</dbReference>
<keyword evidence="3" id="KW-1185">Reference proteome</keyword>
<dbReference type="Pfam" id="PF02738">
    <property type="entry name" value="MoCoBD_1"/>
    <property type="match status" value="1"/>
</dbReference>
<dbReference type="PANTHER" id="PTHR47495">
    <property type="entry name" value="ALDEHYDE DEHYDROGENASE"/>
    <property type="match status" value="1"/>
</dbReference>
<feature type="domain" description="Aldehyde oxidase/xanthine dehydrogenase a/b hammerhead" evidence="1">
    <location>
        <begin position="199"/>
        <end position="287"/>
    </location>
</feature>
<dbReference type="InterPro" id="IPR037165">
    <property type="entry name" value="AldOxase/xan_DH_Mopterin-bd_sf"/>
</dbReference>
<dbReference type="InterPro" id="IPR000674">
    <property type="entry name" value="Ald_Oxase/Xan_DH_a/b"/>
</dbReference>
<accession>A0A4Q9GXR5</accession>
<dbReference type="EMBL" id="SIXI01000007">
    <property type="protein sequence ID" value="TBO28422.1"/>
    <property type="molecule type" value="Genomic_DNA"/>
</dbReference>
<evidence type="ECO:0000313" key="3">
    <source>
        <dbReference type="Proteomes" id="UP000292120"/>
    </source>
</evidence>
<dbReference type="SMART" id="SM01008">
    <property type="entry name" value="Ald_Xan_dh_C"/>
    <property type="match status" value="1"/>
</dbReference>
<dbReference type="PANTHER" id="PTHR47495:SF1">
    <property type="entry name" value="BLL3820 PROTEIN"/>
    <property type="match status" value="1"/>
</dbReference>
<sequence length="749" mass="78974">MAAGLALPTEAQAALPLTPPDTTDFYDLGDAVTQAALPTMPLVKLQVTPQNRVLFELPRLESGQGINTALAMMIAEEMDVPLSQVDVVLSDMRPELVFNQLTGGSTTVRSFAGVLPLLAAKARARLVAAAAAQLNVGASTLITVNGSVVAPDGRRLTYGALTLAASLIPPPLDVRPKNPGQYKVIGKAARRLDALDIVTGKKQFTLDLPVPNAKPTMVRRPPTLLGTVVRVNNLAAVKAMPGVIGVCVLPKGGAVTPIPPGVAVMAETFGQAWDAVNALDVTWGAGTIDADNNDTITAKLKKAVPPMLNLPSLGSVVVEGEFEMAPLSHAPLETDCAIADVRTDGNGKVVGCEIWAGMQSPIAAAQSVALDLGLSPLAVKAHVLPSGGSFGRRLFWDPVQQAAQVSKLLGRPCKLMYHRADDMRHGRGRPAQYHRIRATAVAGQVVSVDHRIASPRLDTRHGFGDLLSAVATAAPAIVQQSLGNLAVEEALFKTMVSSPYNFGVANKLLLPQPIIMNTGSYRSVHIQPARLVEEVIVDEMAKALRQDPYAFRMRLLRQARAKAVLKAVAEAGQWGKAMPKGFAQGIAVHQETRAYTACLVELDARPAIAGTGPALVTRAVIAIDVGVPINPSGIDAQVQGALAESISIVLSAGLHIRNGLPLEGSYSQYHYGRINSYPKQVQVIQMPANGEAIGGLGEVGLSASSGAIANAYARATGTKVRKFPLFFPVDFTPFPPGKLPERLKLPLPN</sequence>
<proteinExistence type="predicted"/>
<dbReference type="InterPro" id="IPR052516">
    <property type="entry name" value="N-heterocyclic_Hydroxylase"/>
</dbReference>
<name>A0A4Q9GXR5_9BURK</name>
<dbReference type="Gene3D" id="3.90.1170.50">
    <property type="entry name" value="Aldehyde oxidase/xanthine dehydrogenase, a/b hammerhead"/>
    <property type="match status" value="1"/>
</dbReference>
<evidence type="ECO:0000259" key="1">
    <source>
        <dbReference type="SMART" id="SM01008"/>
    </source>
</evidence>
<organism evidence="2 3">
    <name type="scientific">Aquabacterium lacunae</name>
    <dbReference type="NCBI Taxonomy" id="2528630"/>
    <lineage>
        <taxon>Bacteria</taxon>
        <taxon>Pseudomonadati</taxon>
        <taxon>Pseudomonadota</taxon>
        <taxon>Betaproteobacteria</taxon>
        <taxon>Burkholderiales</taxon>
        <taxon>Aquabacterium</taxon>
    </lineage>
</organism>
<dbReference type="InterPro" id="IPR046867">
    <property type="entry name" value="AldOxase/xan_DH_MoCoBD2"/>
</dbReference>
<dbReference type="GO" id="GO:0016491">
    <property type="term" value="F:oxidoreductase activity"/>
    <property type="evidence" value="ECO:0007669"/>
    <property type="project" value="InterPro"/>
</dbReference>